<evidence type="ECO:0000256" key="5">
    <source>
        <dbReference type="RuleBase" id="RU003495"/>
    </source>
</evidence>
<keyword evidence="4 8" id="KW-0449">Lipoprotein</keyword>
<dbReference type="Gene3D" id="3.30.70.1070">
    <property type="entry name" value="Sporulation related repeat"/>
    <property type="match status" value="1"/>
</dbReference>
<dbReference type="InterPro" id="IPR036908">
    <property type="entry name" value="RlpA-like_sf"/>
</dbReference>
<organism evidence="8 9">
    <name type="scientific">Methylophaga frappieri (strain ATCC BAA-2434 / DSM 25690 / JAM7)</name>
    <dbReference type="NCBI Taxonomy" id="754477"/>
    <lineage>
        <taxon>Bacteria</taxon>
        <taxon>Pseudomonadati</taxon>
        <taxon>Pseudomonadota</taxon>
        <taxon>Gammaproteobacteria</taxon>
        <taxon>Thiotrichales</taxon>
        <taxon>Piscirickettsiaceae</taxon>
        <taxon>Methylophaga</taxon>
    </lineage>
</organism>
<keyword evidence="4" id="KW-0472">Membrane</keyword>
<feature type="chain" id="PRO_5009991832" description="Endolytic peptidoglycan transglycosylase RlpA" evidence="6">
    <location>
        <begin position="25"/>
        <end position="282"/>
    </location>
</feature>
<dbReference type="EC" id="4.2.2.-" evidence="4"/>
<feature type="domain" description="SPOR" evidence="7">
    <location>
        <begin position="202"/>
        <end position="282"/>
    </location>
</feature>
<sequence precursor="true">MRKGSLSAASLLCLILVGCGGSPAVKQGPAPAYEKDSAPDKLPTASQMQDAVPRYEAPSRYGNPASYEVFGKRYYTLNSSDGYVERGIASWYGNKFHGRRTSSGEPYDMYKMTAAHKTLPLPSYVQVINLDNGRKVIVRVNDRGPFHDDRLIDLSYSAATKLGITARGTGRVEVRAIQSGQQAALSRSALTTQTNAPMPADTVAKVQTFIQVGAFSSIQKAEQIKQTIQQQIDEPVQITPFNQGGNALYRVRVGPLAGQQAGTQIADRLANLGFAETRMIFE</sequence>
<evidence type="ECO:0000256" key="6">
    <source>
        <dbReference type="SAM" id="SignalP"/>
    </source>
</evidence>
<dbReference type="InterPro" id="IPR007730">
    <property type="entry name" value="SPOR-like_dom"/>
</dbReference>
<dbReference type="OrthoDB" id="9779128at2"/>
<proteinExistence type="inferred from homology"/>
<dbReference type="InterPro" id="IPR012997">
    <property type="entry name" value="RplA"/>
</dbReference>
<evidence type="ECO:0000256" key="2">
    <source>
        <dbReference type="ARBA" id="ARBA00023239"/>
    </source>
</evidence>
<evidence type="ECO:0000256" key="1">
    <source>
        <dbReference type="ARBA" id="ARBA00022729"/>
    </source>
</evidence>
<feature type="signal peptide" evidence="6">
    <location>
        <begin position="1"/>
        <end position="24"/>
    </location>
</feature>
<dbReference type="PROSITE" id="PS51257">
    <property type="entry name" value="PROKAR_LIPOPROTEIN"/>
    <property type="match status" value="1"/>
</dbReference>
<evidence type="ECO:0000313" key="8">
    <source>
        <dbReference type="EMBL" id="AFJ02327.1"/>
    </source>
</evidence>
<dbReference type="InterPro" id="IPR036680">
    <property type="entry name" value="SPOR-like_sf"/>
</dbReference>
<comment type="similarity">
    <text evidence="4 5">Belongs to the RlpA family.</text>
</comment>
<dbReference type="CDD" id="cd22268">
    <property type="entry name" value="DPBB_RlpA-like"/>
    <property type="match status" value="1"/>
</dbReference>
<dbReference type="SUPFAM" id="SSF110997">
    <property type="entry name" value="Sporulation related repeat"/>
    <property type="match status" value="1"/>
</dbReference>
<reference evidence="8 9" key="1">
    <citation type="journal article" date="2012" name="J. Bacteriol.">
        <title>Complete genome sequences of Methylophaga sp. strain JAM1 and Methylophaga sp. strain JAM7.</title>
        <authorList>
            <person name="Villeneuve C."/>
            <person name="Martineau C."/>
            <person name="Mauffrey F."/>
            <person name="Villemur R."/>
        </authorList>
    </citation>
    <scope>NUCLEOTIDE SEQUENCE [LARGE SCALE GENOMIC DNA]</scope>
    <source>
        <strain evidence="8 9">JAM7</strain>
    </source>
</reference>
<dbReference type="EMBL" id="CP003380">
    <property type="protein sequence ID" value="AFJ02327.1"/>
    <property type="molecule type" value="Genomic_DNA"/>
</dbReference>
<dbReference type="PROSITE" id="PS51724">
    <property type="entry name" value="SPOR"/>
    <property type="match status" value="1"/>
</dbReference>
<protein>
    <recommendedName>
        <fullName evidence="4">Endolytic peptidoglycan transglycosylase RlpA</fullName>
        <ecNumber evidence="4">4.2.2.-</ecNumber>
    </recommendedName>
</protein>
<keyword evidence="3 4" id="KW-0961">Cell wall biogenesis/degradation</keyword>
<dbReference type="Proteomes" id="UP000009145">
    <property type="component" value="Chromosome"/>
</dbReference>
<dbReference type="HAMAP" id="MF_02071">
    <property type="entry name" value="RlpA"/>
    <property type="match status" value="1"/>
</dbReference>
<dbReference type="Pfam" id="PF05036">
    <property type="entry name" value="SPOR"/>
    <property type="match status" value="1"/>
</dbReference>
<gene>
    <name evidence="4" type="primary">rlpA</name>
    <name evidence="8" type="ordered locus">Q7C_1172</name>
</gene>
<accession>I1YHD4</accession>
<evidence type="ECO:0000256" key="3">
    <source>
        <dbReference type="ARBA" id="ARBA00023316"/>
    </source>
</evidence>
<dbReference type="SUPFAM" id="SSF50685">
    <property type="entry name" value="Barwin-like endoglucanases"/>
    <property type="match status" value="1"/>
</dbReference>
<keyword evidence="4" id="KW-1003">Cell membrane</keyword>
<keyword evidence="9" id="KW-1185">Reference proteome</keyword>
<keyword evidence="4" id="KW-0564">Palmitate</keyword>
<dbReference type="NCBIfam" id="TIGR00413">
    <property type="entry name" value="rlpA"/>
    <property type="match status" value="1"/>
</dbReference>
<dbReference type="STRING" id="754477.Q7C_1172"/>
<dbReference type="PATRIC" id="fig|754477.3.peg.1152"/>
<dbReference type="GO" id="GO:0000270">
    <property type="term" value="P:peptidoglycan metabolic process"/>
    <property type="evidence" value="ECO:0007669"/>
    <property type="project" value="UniProtKB-UniRule"/>
</dbReference>
<dbReference type="PANTHER" id="PTHR34183">
    <property type="entry name" value="ENDOLYTIC PEPTIDOGLYCAN TRANSGLYCOSYLASE RLPA"/>
    <property type="match status" value="1"/>
</dbReference>
<name>I1YHD4_METFJ</name>
<dbReference type="eggNOG" id="COG0797">
    <property type="taxonomic scope" value="Bacteria"/>
</dbReference>
<dbReference type="GO" id="GO:0005886">
    <property type="term" value="C:plasma membrane"/>
    <property type="evidence" value="ECO:0007669"/>
    <property type="project" value="UniProtKB-SubCell"/>
</dbReference>
<dbReference type="FunFam" id="2.40.40.10:FF:000003">
    <property type="entry name" value="Endolytic peptidoglycan transglycosylase RlpA"/>
    <property type="match status" value="1"/>
</dbReference>
<evidence type="ECO:0000313" key="9">
    <source>
        <dbReference type="Proteomes" id="UP000009145"/>
    </source>
</evidence>
<evidence type="ECO:0000256" key="4">
    <source>
        <dbReference type="HAMAP-Rule" id="MF_02071"/>
    </source>
</evidence>
<comment type="function">
    <text evidence="4">Lytic transglycosylase with a strong preference for naked glycan strands that lack stem peptides.</text>
</comment>
<dbReference type="InterPro" id="IPR034718">
    <property type="entry name" value="RlpA"/>
</dbReference>
<dbReference type="PANTHER" id="PTHR34183:SF1">
    <property type="entry name" value="ENDOLYTIC PEPTIDOGLYCAN TRANSGLYCOSYLASE RLPA"/>
    <property type="match status" value="1"/>
</dbReference>
<dbReference type="GO" id="GO:0071555">
    <property type="term" value="P:cell wall organization"/>
    <property type="evidence" value="ECO:0007669"/>
    <property type="project" value="UniProtKB-KW"/>
</dbReference>
<keyword evidence="1 6" id="KW-0732">Signal</keyword>
<dbReference type="AlphaFoldDB" id="I1YHD4"/>
<dbReference type="GO" id="GO:0008932">
    <property type="term" value="F:lytic endotransglycosylase activity"/>
    <property type="evidence" value="ECO:0007669"/>
    <property type="project" value="UniProtKB-UniRule"/>
</dbReference>
<comment type="subcellular location">
    <subcellularLocation>
        <location evidence="4">Cell membrane</location>
        <topology evidence="4">Lipid-anchor</topology>
    </subcellularLocation>
</comment>
<dbReference type="KEGG" id="mec:Q7C_1172"/>
<dbReference type="HOGENOM" id="CLU_042923_3_2_6"/>
<dbReference type="Gene3D" id="2.40.40.10">
    <property type="entry name" value="RlpA-like domain"/>
    <property type="match status" value="1"/>
</dbReference>
<dbReference type="eggNOG" id="COG3087">
    <property type="taxonomic scope" value="Bacteria"/>
</dbReference>
<dbReference type="GO" id="GO:0042834">
    <property type="term" value="F:peptidoglycan binding"/>
    <property type="evidence" value="ECO:0007669"/>
    <property type="project" value="InterPro"/>
</dbReference>
<dbReference type="GO" id="GO:0009279">
    <property type="term" value="C:cell outer membrane"/>
    <property type="evidence" value="ECO:0007669"/>
    <property type="project" value="TreeGrafter"/>
</dbReference>
<evidence type="ECO:0000259" key="7">
    <source>
        <dbReference type="PROSITE" id="PS51724"/>
    </source>
</evidence>
<dbReference type="Pfam" id="PF03330">
    <property type="entry name" value="DPBB_1"/>
    <property type="match status" value="1"/>
</dbReference>
<dbReference type="RefSeq" id="WP_014703747.1">
    <property type="nucleotide sequence ID" value="NC_017856.1"/>
</dbReference>
<dbReference type="InterPro" id="IPR009009">
    <property type="entry name" value="RlpA-like_DPBB"/>
</dbReference>
<keyword evidence="2 4" id="KW-0456">Lyase</keyword>